<evidence type="ECO:0000256" key="9">
    <source>
        <dbReference type="ARBA" id="ARBA00023303"/>
    </source>
</evidence>
<accession>A0ABN3HT15</accession>
<keyword evidence="3 11" id="KW-0812">Transmembrane</keyword>
<dbReference type="Proteomes" id="UP001501170">
    <property type="component" value="Unassembled WGS sequence"/>
</dbReference>
<evidence type="ECO:0000256" key="8">
    <source>
        <dbReference type="ARBA" id="ARBA00023214"/>
    </source>
</evidence>
<feature type="transmembrane region" description="Helical" evidence="11">
    <location>
        <begin position="84"/>
        <end position="106"/>
    </location>
</feature>
<evidence type="ECO:0000256" key="6">
    <source>
        <dbReference type="ARBA" id="ARBA00023136"/>
    </source>
</evidence>
<dbReference type="Gene3D" id="1.10.3080.10">
    <property type="entry name" value="Clc chloride channel"/>
    <property type="match status" value="1"/>
</dbReference>
<evidence type="ECO:0000256" key="1">
    <source>
        <dbReference type="ARBA" id="ARBA00004141"/>
    </source>
</evidence>
<dbReference type="InterPro" id="IPR001807">
    <property type="entry name" value="ClC"/>
</dbReference>
<reference evidence="12 13" key="1">
    <citation type="journal article" date="2019" name="Int. J. Syst. Evol. Microbiol.">
        <title>The Global Catalogue of Microorganisms (GCM) 10K type strain sequencing project: providing services to taxonomists for standard genome sequencing and annotation.</title>
        <authorList>
            <consortium name="The Broad Institute Genomics Platform"/>
            <consortium name="The Broad Institute Genome Sequencing Center for Infectious Disease"/>
            <person name="Wu L."/>
            <person name="Ma J."/>
        </authorList>
    </citation>
    <scope>NUCLEOTIDE SEQUENCE [LARGE SCALE GENOMIC DNA]</scope>
    <source>
        <strain evidence="12 13">JCM 16227</strain>
    </source>
</reference>
<feature type="transmembrane region" description="Helical" evidence="11">
    <location>
        <begin position="390"/>
        <end position="409"/>
    </location>
</feature>
<keyword evidence="7" id="KW-0869">Chloride channel</keyword>
<evidence type="ECO:0000256" key="11">
    <source>
        <dbReference type="SAM" id="Phobius"/>
    </source>
</evidence>
<keyword evidence="13" id="KW-1185">Reference proteome</keyword>
<evidence type="ECO:0000256" key="5">
    <source>
        <dbReference type="ARBA" id="ARBA00023065"/>
    </source>
</evidence>
<keyword evidence="6 11" id="KW-0472">Membrane</keyword>
<dbReference type="PRINTS" id="PR00762">
    <property type="entry name" value="CLCHANNEL"/>
</dbReference>
<dbReference type="InterPro" id="IPR050368">
    <property type="entry name" value="ClC-type_chloride_channel"/>
</dbReference>
<dbReference type="Pfam" id="PF00654">
    <property type="entry name" value="Voltage_CLC"/>
    <property type="match status" value="1"/>
</dbReference>
<dbReference type="PANTHER" id="PTHR43427:SF6">
    <property type="entry name" value="CHLORIDE CHANNEL PROTEIN CLC-E"/>
    <property type="match status" value="1"/>
</dbReference>
<keyword evidence="4 11" id="KW-1133">Transmembrane helix</keyword>
<organism evidence="12 13">
    <name type="scientific">Gordonia cholesterolivorans</name>
    <dbReference type="NCBI Taxonomy" id="559625"/>
    <lineage>
        <taxon>Bacteria</taxon>
        <taxon>Bacillati</taxon>
        <taxon>Actinomycetota</taxon>
        <taxon>Actinomycetes</taxon>
        <taxon>Mycobacteriales</taxon>
        <taxon>Gordoniaceae</taxon>
        <taxon>Gordonia</taxon>
    </lineage>
</organism>
<keyword evidence="5" id="KW-0406">Ion transport</keyword>
<feature type="transmembrane region" description="Helical" evidence="11">
    <location>
        <begin position="259"/>
        <end position="279"/>
    </location>
</feature>
<dbReference type="SUPFAM" id="SSF81340">
    <property type="entry name" value="Clc chloride channel"/>
    <property type="match status" value="1"/>
</dbReference>
<dbReference type="EMBL" id="BAAARB010000017">
    <property type="protein sequence ID" value="GAA2387209.1"/>
    <property type="molecule type" value="Genomic_DNA"/>
</dbReference>
<feature type="transmembrane region" description="Helical" evidence="11">
    <location>
        <begin position="291"/>
        <end position="311"/>
    </location>
</feature>
<evidence type="ECO:0000256" key="4">
    <source>
        <dbReference type="ARBA" id="ARBA00022989"/>
    </source>
</evidence>
<evidence type="ECO:0000256" key="10">
    <source>
        <dbReference type="SAM" id="MobiDB-lite"/>
    </source>
</evidence>
<feature type="region of interest" description="Disordered" evidence="10">
    <location>
        <begin position="1"/>
        <end position="33"/>
    </location>
</feature>
<evidence type="ECO:0000313" key="13">
    <source>
        <dbReference type="Proteomes" id="UP001501170"/>
    </source>
</evidence>
<evidence type="ECO:0000313" key="12">
    <source>
        <dbReference type="EMBL" id="GAA2387209.1"/>
    </source>
</evidence>
<feature type="transmembrane region" description="Helical" evidence="11">
    <location>
        <begin position="421"/>
        <end position="442"/>
    </location>
</feature>
<feature type="transmembrane region" description="Helical" evidence="11">
    <location>
        <begin position="220"/>
        <end position="239"/>
    </location>
</feature>
<keyword evidence="8" id="KW-0868">Chloride</keyword>
<comment type="caution">
    <text evidence="12">The sequence shown here is derived from an EMBL/GenBank/DDBJ whole genome shotgun (WGS) entry which is preliminary data.</text>
</comment>
<keyword evidence="9" id="KW-0407">Ion channel</keyword>
<protein>
    <submittedName>
        <fullName evidence="12">H(+)/Cl(-) exchange transporter ClcA</fullName>
    </submittedName>
</protein>
<name>A0ABN3HT15_9ACTN</name>
<dbReference type="PANTHER" id="PTHR43427">
    <property type="entry name" value="CHLORIDE CHANNEL PROTEIN CLC-E"/>
    <property type="match status" value="1"/>
</dbReference>
<gene>
    <name evidence="12" type="primary">clcA</name>
    <name evidence="12" type="ORF">GCM10009855_29150</name>
</gene>
<sequence length="470" mass="48207">MVAPAAVRRDRERPDDDTVMCVDRDPASKTEDSDFPGTRVLVLLTCVALVAGALTGLVGGAFRWTLSWAEERRADLVDWSGDHGLGGALIVIAVAAASAAAAVAIVRRIPLAAGSGIQQVEAVEDDEAPAAPWSVIPARFAGGVLSMGFAGMVLGREGPTVHMGAAIGAAAARLIRATSDEIRVMQTATAGAGLAVAFNAPIGGALFAFEEVAKKIRLRYAVWTLTAVAAAVACSRLILGDAPDFRAGGIDNPSPDRLWVFLVFGVLVGALGVVYSRLLLLFVDLAARIRVPAVVLGALVGAGIGILAITVPSAVGGGDDLAQRLLDAQRTAFWMILAIIAMRFVTGPVSYGTGAPGGLFAPMLALGALTGAGFGRILEALYAPFGDLTPALVVVGMSTLFAAVVRVPLTAIVLVMEMTAVTALTVPMAVAVTAGVATASLAGSKPVYDALRERYLRDIGVSGVAVRPHD</sequence>
<feature type="transmembrane region" description="Helical" evidence="11">
    <location>
        <begin position="40"/>
        <end position="64"/>
    </location>
</feature>
<proteinExistence type="predicted"/>
<feature type="compositionally biased region" description="Basic and acidic residues" evidence="10">
    <location>
        <begin position="7"/>
        <end position="32"/>
    </location>
</feature>
<evidence type="ECO:0000256" key="7">
    <source>
        <dbReference type="ARBA" id="ARBA00023173"/>
    </source>
</evidence>
<dbReference type="CDD" id="cd01031">
    <property type="entry name" value="EriC"/>
    <property type="match status" value="1"/>
</dbReference>
<evidence type="ECO:0000256" key="2">
    <source>
        <dbReference type="ARBA" id="ARBA00022448"/>
    </source>
</evidence>
<feature type="transmembrane region" description="Helical" evidence="11">
    <location>
        <begin position="331"/>
        <end position="351"/>
    </location>
</feature>
<comment type="subcellular location">
    <subcellularLocation>
        <location evidence="1">Membrane</location>
        <topology evidence="1">Multi-pass membrane protein</topology>
    </subcellularLocation>
</comment>
<feature type="transmembrane region" description="Helical" evidence="11">
    <location>
        <begin position="358"/>
        <end position="378"/>
    </location>
</feature>
<dbReference type="InterPro" id="IPR014743">
    <property type="entry name" value="Cl-channel_core"/>
</dbReference>
<evidence type="ECO:0000256" key="3">
    <source>
        <dbReference type="ARBA" id="ARBA00022692"/>
    </source>
</evidence>
<keyword evidence="2" id="KW-0813">Transport</keyword>